<reference evidence="6" key="1">
    <citation type="submission" date="2020-08" db="EMBL/GenBank/DDBJ databases">
        <title>Spodoptera exigua strain:BAW_Kor-Di-RS1 Genome sequencing and assembly.</title>
        <authorList>
            <person name="Kim J."/>
            <person name="Nam H.Y."/>
            <person name="Kwon M."/>
            <person name="Choi J.H."/>
            <person name="Cho S.R."/>
            <person name="Kim G.-H."/>
        </authorList>
    </citation>
    <scope>NUCLEOTIDE SEQUENCE</scope>
    <source>
        <strain evidence="6">BAW_Kor-Di-RS1</strain>
        <tissue evidence="6">Whole-body</tissue>
    </source>
</reference>
<feature type="domain" description="Lipase" evidence="5">
    <location>
        <begin position="15"/>
        <end position="278"/>
    </location>
</feature>
<keyword evidence="7" id="KW-1185">Reference proteome</keyword>
<comment type="subcellular location">
    <subcellularLocation>
        <location evidence="1">Secreted</location>
    </subcellularLocation>
</comment>
<dbReference type="GO" id="GO:0017171">
    <property type="term" value="F:serine hydrolase activity"/>
    <property type="evidence" value="ECO:0007669"/>
    <property type="project" value="TreeGrafter"/>
</dbReference>
<dbReference type="GO" id="GO:0016298">
    <property type="term" value="F:lipase activity"/>
    <property type="evidence" value="ECO:0007669"/>
    <property type="project" value="InterPro"/>
</dbReference>
<evidence type="ECO:0000256" key="1">
    <source>
        <dbReference type="ARBA" id="ARBA00004613"/>
    </source>
</evidence>
<dbReference type="GO" id="GO:0016042">
    <property type="term" value="P:lipid catabolic process"/>
    <property type="evidence" value="ECO:0007669"/>
    <property type="project" value="TreeGrafter"/>
</dbReference>
<dbReference type="PANTHER" id="PTHR11610">
    <property type="entry name" value="LIPASE"/>
    <property type="match status" value="1"/>
</dbReference>
<proteinExistence type="inferred from homology"/>
<keyword evidence="3" id="KW-0964">Secreted</keyword>
<dbReference type="AlphaFoldDB" id="A0A835G9J5"/>
<dbReference type="PRINTS" id="PR00821">
    <property type="entry name" value="TAGLIPASE"/>
</dbReference>
<dbReference type="InterPro" id="IPR000734">
    <property type="entry name" value="TAG_lipase"/>
</dbReference>
<gene>
    <name evidence="6" type="ORF">HW555_009117</name>
</gene>
<comment type="caution">
    <text evidence="6">The sequence shown here is derived from an EMBL/GenBank/DDBJ whole genome shotgun (WGS) entry which is preliminary data.</text>
</comment>
<evidence type="ECO:0000259" key="5">
    <source>
        <dbReference type="Pfam" id="PF00151"/>
    </source>
</evidence>
<evidence type="ECO:0000256" key="3">
    <source>
        <dbReference type="ARBA" id="ARBA00022525"/>
    </source>
</evidence>
<dbReference type="Proteomes" id="UP000648187">
    <property type="component" value="Unassembled WGS sequence"/>
</dbReference>
<sequence>MDENAWDNGTGFDFIKIIFYRQTAEEHVDVPLSQAQQLLEAQGFNLNNPTVFYIHGYVEVPEQESIKVIVNAYLQAKPVTNVILLDWSEMAQGSYLLSAVWNAKTVGLAAAAQLNKLIDIGLPLEKLHIIGFSLGCQVAGYTARELKTRYNKIVKRLTVLDPAYPSFYPGGLLLQHVNAGDAEFVDVIHTDAGGYGAPVPTGTADFWPNGGQRPQPGCPLFAPIPLSDANLCSHWRSWQYYAESVRNPEAFPASPALSYPHFQMSQNHAQGMVYMGYGCNKK</sequence>
<name>A0A835G9J5_SPOEX</name>
<comment type="similarity">
    <text evidence="2 4">Belongs to the AB hydrolase superfamily. Lipase family.</text>
</comment>
<dbReference type="EMBL" id="JACKWZ010000191">
    <property type="protein sequence ID" value="KAF9412372.1"/>
    <property type="molecule type" value="Genomic_DNA"/>
</dbReference>
<evidence type="ECO:0000256" key="2">
    <source>
        <dbReference type="ARBA" id="ARBA00010701"/>
    </source>
</evidence>
<protein>
    <recommendedName>
        <fullName evidence="5">Lipase domain-containing protein</fullName>
    </recommendedName>
</protein>
<dbReference type="Gene3D" id="3.40.50.1820">
    <property type="entry name" value="alpha/beta hydrolase"/>
    <property type="match status" value="1"/>
</dbReference>
<dbReference type="InterPro" id="IPR029058">
    <property type="entry name" value="AB_hydrolase_fold"/>
</dbReference>
<organism evidence="6 7">
    <name type="scientific">Spodoptera exigua</name>
    <name type="common">Beet armyworm</name>
    <name type="synonym">Noctua fulgens</name>
    <dbReference type="NCBI Taxonomy" id="7107"/>
    <lineage>
        <taxon>Eukaryota</taxon>
        <taxon>Metazoa</taxon>
        <taxon>Ecdysozoa</taxon>
        <taxon>Arthropoda</taxon>
        <taxon>Hexapoda</taxon>
        <taxon>Insecta</taxon>
        <taxon>Pterygota</taxon>
        <taxon>Neoptera</taxon>
        <taxon>Endopterygota</taxon>
        <taxon>Lepidoptera</taxon>
        <taxon>Glossata</taxon>
        <taxon>Ditrysia</taxon>
        <taxon>Noctuoidea</taxon>
        <taxon>Noctuidae</taxon>
        <taxon>Amphipyrinae</taxon>
        <taxon>Spodoptera</taxon>
    </lineage>
</organism>
<evidence type="ECO:0000313" key="6">
    <source>
        <dbReference type="EMBL" id="KAF9412372.1"/>
    </source>
</evidence>
<dbReference type="Pfam" id="PF00151">
    <property type="entry name" value="Lipase"/>
    <property type="match status" value="1"/>
</dbReference>
<dbReference type="PANTHER" id="PTHR11610:SF37">
    <property type="entry name" value="GH01208P"/>
    <property type="match status" value="1"/>
</dbReference>
<dbReference type="InterPro" id="IPR013818">
    <property type="entry name" value="Lipase"/>
</dbReference>
<dbReference type="GO" id="GO:0005615">
    <property type="term" value="C:extracellular space"/>
    <property type="evidence" value="ECO:0007669"/>
    <property type="project" value="TreeGrafter"/>
</dbReference>
<evidence type="ECO:0000313" key="7">
    <source>
        <dbReference type="Proteomes" id="UP000648187"/>
    </source>
</evidence>
<accession>A0A835G9J5</accession>
<evidence type="ECO:0000256" key="4">
    <source>
        <dbReference type="RuleBase" id="RU004262"/>
    </source>
</evidence>
<dbReference type="SUPFAM" id="SSF53474">
    <property type="entry name" value="alpha/beta-Hydrolases"/>
    <property type="match status" value="1"/>
</dbReference>